<feature type="transmembrane region" description="Helical" evidence="1">
    <location>
        <begin position="310"/>
        <end position="331"/>
    </location>
</feature>
<gene>
    <name evidence="2" type="ORF">MKP05_20260</name>
</gene>
<feature type="transmembrane region" description="Helical" evidence="1">
    <location>
        <begin position="107"/>
        <end position="126"/>
    </location>
</feature>
<sequence>MRSKTVLLSLGEQIFASGFTFFLFLVAVRQLDQTALEIYTGLFSLNQSFSFFLFGLVLLPMASSAGEDAGKHLGVSIVLLVILLLVFALASPLAMNFFTSFEGRITPQLWLLALGFFASQCAYEAARWLTIRLKGSRSACPVTMTRFALFFSGMFLIGAEQLDATNFTLMQIVVNAMAVIGFTFAMRDALHEVHPSLPDRSAIRHLANLGTAVANFATNFATVILVDRGLGEAGLAAFQGLRSATNPIGLISQVIDNHFSAELARSGRSFTETDRIKRVALTGSAILLTLATLLGPQIVNLLFGDRFAEYWVLLPLLLMASLSHALTRPIFVKWRLADGIHALNMYSFVQITVVLPILAGLGWAGWTYAMVAFFALLPVTAVIVNISYYNKRTGNLKL</sequence>
<feature type="transmembrane region" description="Helical" evidence="1">
    <location>
        <begin position="73"/>
        <end position="95"/>
    </location>
</feature>
<evidence type="ECO:0000256" key="1">
    <source>
        <dbReference type="SAM" id="Phobius"/>
    </source>
</evidence>
<feature type="transmembrane region" description="Helical" evidence="1">
    <location>
        <begin position="138"/>
        <end position="157"/>
    </location>
</feature>
<dbReference type="RefSeq" id="WP_240569979.1">
    <property type="nucleotide sequence ID" value="NZ_JAKVPY010000041.1"/>
</dbReference>
<organism evidence="2 3">
    <name type="scientific">Halomonas flagellata</name>
    <dbReference type="NCBI Taxonomy" id="2920385"/>
    <lineage>
        <taxon>Bacteria</taxon>
        <taxon>Pseudomonadati</taxon>
        <taxon>Pseudomonadota</taxon>
        <taxon>Gammaproteobacteria</taxon>
        <taxon>Oceanospirillales</taxon>
        <taxon>Halomonadaceae</taxon>
        <taxon>Halomonas</taxon>
    </lineage>
</organism>
<accession>A0ABS9S019</accession>
<feature type="transmembrane region" description="Helical" evidence="1">
    <location>
        <begin position="169"/>
        <end position="186"/>
    </location>
</feature>
<feature type="transmembrane region" description="Helical" evidence="1">
    <location>
        <begin position="7"/>
        <end position="26"/>
    </location>
</feature>
<comment type="caution">
    <text evidence="2">The sequence shown here is derived from an EMBL/GenBank/DDBJ whole genome shotgun (WGS) entry which is preliminary data.</text>
</comment>
<dbReference type="Proteomes" id="UP001202117">
    <property type="component" value="Unassembled WGS sequence"/>
</dbReference>
<keyword evidence="1" id="KW-1133">Transmembrane helix</keyword>
<name>A0ABS9S019_9GAMM</name>
<keyword evidence="3" id="KW-1185">Reference proteome</keyword>
<feature type="transmembrane region" description="Helical" evidence="1">
    <location>
        <begin position="38"/>
        <end position="61"/>
    </location>
</feature>
<dbReference type="EMBL" id="JAKVPY010000041">
    <property type="protein sequence ID" value="MCH4565437.1"/>
    <property type="molecule type" value="Genomic_DNA"/>
</dbReference>
<keyword evidence="1" id="KW-0812">Transmembrane</keyword>
<feature type="transmembrane region" description="Helical" evidence="1">
    <location>
        <begin position="343"/>
        <end position="364"/>
    </location>
</feature>
<evidence type="ECO:0000313" key="2">
    <source>
        <dbReference type="EMBL" id="MCH4565437.1"/>
    </source>
</evidence>
<evidence type="ECO:0008006" key="4">
    <source>
        <dbReference type="Google" id="ProtNLM"/>
    </source>
</evidence>
<keyword evidence="1" id="KW-0472">Membrane</keyword>
<proteinExistence type="predicted"/>
<protein>
    <recommendedName>
        <fullName evidence="4">Polysaccharide biosynthesis protein</fullName>
    </recommendedName>
</protein>
<reference evidence="2 3" key="1">
    <citation type="submission" date="2022-02" db="EMBL/GenBank/DDBJ databases">
        <title>Halomonas fukangensis sp. nov., a halophilic bacterium isolated from a bulk soil of Kalidium foliatum at Fukang.</title>
        <authorList>
            <person name="Huang Y."/>
        </authorList>
    </citation>
    <scope>NUCLEOTIDE SEQUENCE [LARGE SCALE GENOMIC DNA]</scope>
    <source>
        <strain evidence="2 3">EGI 63088</strain>
    </source>
</reference>
<evidence type="ECO:0000313" key="3">
    <source>
        <dbReference type="Proteomes" id="UP001202117"/>
    </source>
</evidence>
<feature type="transmembrane region" description="Helical" evidence="1">
    <location>
        <begin position="279"/>
        <end position="298"/>
    </location>
</feature>
<feature type="transmembrane region" description="Helical" evidence="1">
    <location>
        <begin position="370"/>
        <end position="389"/>
    </location>
</feature>